<name>A0A5P2HBL4_9BURK</name>
<dbReference type="EMBL" id="CP044067">
    <property type="protein sequence ID" value="QET05482.1"/>
    <property type="molecule type" value="Genomic_DNA"/>
</dbReference>
<dbReference type="InterPro" id="IPR009499">
    <property type="entry name" value="AllG-like"/>
</dbReference>
<sequence length="371" mass="37413">MTTTADPAAHALARLYARPYAAALWRGVQRRDAVLPDLPRTVLLHAGPPYASAAAVPAPVRNAAIQAVMFEGLAPDAEAAGQLLAGGDVTLAPAQDYGVATPLAQVVSASMPLAVVGDGASLAYAPLIEGPPPALRFGTRDAAAQTRLAAVAACGLDALDGWLREHAVAMGPLIAEALANGDDCHGRTVAANAALVTALAGLKPEALAVVGANAGFVLPILMATACWHLRRQASGIAAAGGNGVDFGMRLHRAAAWQTVPAAPPVGIRLPGHDATVALGAIGDSAVIDFGGLGGQALMLAPALRADWQQWLPADLATRRASVTDAVTGIVDAGRVREAACVPIVNLAILDEAGDAGLIGRGFYAPPSALFG</sequence>
<dbReference type="Proteomes" id="UP000322822">
    <property type="component" value="Chromosome 2"/>
</dbReference>
<gene>
    <name evidence="1" type="ORF">FOB72_26115</name>
</gene>
<evidence type="ECO:0000313" key="1">
    <source>
        <dbReference type="EMBL" id="QET05482.1"/>
    </source>
</evidence>
<dbReference type="Pfam" id="PF06545">
    <property type="entry name" value="AllG"/>
    <property type="match status" value="1"/>
</dbReference>
<protein>
    <submittedName>
        <fullName evidence="1">DUF1116 domain-containing protein</fullName>
    </submittedName>
</protein>
<dbReference type="Gene3D" id="1.10.10.660">
    <property type="entry name" value="conserved protein of unknown function from Enterococcus faecalis V583"/>
    <property type="match status" value="1"/>
</dbReference>
<evidence type="ECO:0000313" key="2">
    <source>
        <dbReference type="Proteomes" id="UP000322822"/>
    </source>
</evidence>
<dbReference type="Gene3D" id="3.90.1710.10">
    <property type="entry name" value="Enterococcus faecalis V583 domain"/>
    <property type="match status" value="1"/>
</dbReference>
<proteinExistence type="predicted"/>
<dbReference type="AlphaFoldDB" id="A0A5P2HBL4"/>
<dbReference type="Gene3D" id="3.90.1700.10">
    <property type="entry name" value="v583 domain like"/>
    <property type="match status" value="1"/>
</dbReference>
<dbReference type="InterPro" id="IPR024033">
    <property type="entry name" value="OXTCase_su_AllG_h-dom"/>
</dbReference>
<dbReference type="RefSeq" id="WP_150375695.1">
    <property type="nucleotide sequence ID" value="NZ_CP044067.1"/>
</dbReference>
<accession>A0A5P2HBL4</accession>
<reference evidence="1 2" key="1">
    <citation type="submission" date="2019-09" db="EMBL/GenBank/DDBJ databases">
        <title>FDA dAtabase for Regulatory Grade micrObial Sequences (FDA-ARGOS): Supporting development and validation of Infectious Disease Dx tests.</title>
        <authorList>
            <person name="Sciortino C."/>
            <person name="Tallon L."/>
            <person name="Sadzewicz L."/>
            <person name="Vavikolanu K."/>
            <person name="Mehta A."/>
            <person name="Aluvathingal J."/>
            <person name="Nadendla S."/>
            <person name="Nandy P."/>
            <person name="Geyer C."/>
            <person name="Yan Y."/>
            <person name="Sichtig H."/>
        </authorList>
    </citation>
    <scope>NUCLEOTIDE SEQUENCE [LARGE SCALE GENOMIC DNA]</scope>
    <source>
        <strain evidence="1 2">FDAARGOS_664</strain>
    </source>
</reference>
<dbReference type="OrthoDB" id="6193532at2"/>
<organism evidence="1 2">
    <name type="scientific">Cupriavidus pauculus</name>
    <dbReference type="NCBI Taxonomy" id="82633"/>
    <lineage>
        <taxon>Bacteria</taxon>
        <taxon>Pseudomonadati</taxon>
        <taxon>Pseudomonadota</taxon>
        <taxon>Betaproteobacteria</taxon>
        <taxon>Burkholderiales</taxon>
        <taxon>Burkholderiaceae</taxon>
        <taxon>Cupriavidus</taxon>
    </lineage>
</organism>